<comment type="caution">
    <text evidence="10">The sequence shown here is derived from an EMBL/GenBank/DDBJ whole genome shotgun (WGS) entry which is preliminary data.</text>
</comment>
<evidence type="ECO:0000256" key="7">
    <source>
        <dbReference type="ARBA" id="ARBA00023136"/>
    </source>
</evidence>
<dbReference type="PANTHER" id="PTHR47019:SF1">
    <property type="entry name" value="LIPID II FLIPPASE MURJ"/>
    <property type="match status" value="1"/>
</dbReference>
<proteinExistence type="inferred from homology"/>
<dbReference type="GO" id="GO:0008360">
    <property type="term" value="P:regulation of cell shape"/>
    <property type="evidence" value="ECO:0007669"/>
    <property type="project" value="UniProtKB-UniRule"/>
</dbReference>
<evidence type="ECO:0000256" key="3">
    <source>
        <dbReference type="ARBA" id="ARBA00022692"/>
    </source>
</evidence>
<feature type="transmembrane region" description="Helical" evidence="9">
    <location>
        <begin position="399"/>
        <end position="425"/>
    </location>
</feature>
<dbReference type="PIRSF" id="PIRSF002869">
    <property type="entry name" value="MviN"/>
    <property type="match status" value="1"/>
</dbReference>
<dbReference type="GO" id="GO:0005886">
    <property type="term" value="C:plasma membrane"/>
    <property type="evidence" value="ECO:0007669"/>
    <property type="project" value="UniProtKB-SubCell"/>
</dbReference>
<evidence type="ECO:0000256" key="9">
    <source>
        <dbReference type="SAM" id="Phobius"/>
    </source>
</evidence>
<dbReference type="GO" id="GO:0009252">
    <property type="term" value="P:peptidoglycan biosynthetic process"/>
    <property type="evidence" value="ECO:0007669"/>
    <property type="project" value="UniProtKB-UniRule"/>
</dbReference>
<evidence type="ECO:0000256" key="6">
    <source>
        <dbReference type="ARBA" id="ARBA00022989"/>
    </source>
</evidence>
<keyword evidence="11" id="KW-1185">Reference proteome</keyword>
<accession>A0A0B0IFD1</accession>
<feature type="transmembrane region" description="Helical" evidence="9">
    <location>
        <begin position="437"/>
        <end position="455"/>
    </location>
</feature>
<feature type="transmembrane region" description="Helical" evidence="9">
    <location>
        <begin position="84"/>
        <end position="109"/>
    </location>
</feature>
<dbReference type="GO" id="GO:0015648">
    <property type="term" value="F:lipid-linked peptidoglycan transporter activity"/>
    <property type="evidence" value="ECO:0007669"/>
    <property type="project" value="UniProtKB-UniRule"/>
</dbReference>
<name>A0A0B0IFD1_9BACI</name>
<comment type="subcellular location">
    <subcellularLocation>
        <location evidence="1">Cell membrane</location>
        <topology evidence="1">Multi-pass membrane protein</topology>
    </subcellularLocation>
</comment>
<feature type="transmembrane region" description="Helical" evidence="9">
    <location>
        <begin position="341"/>
        <end position="362"/>
    </location>
</feature>
<evidence type="ECO:0000313" key="11">
    <source>
        <dbReference type="Proteomes" id="UP000030832"/>
    </source>
</evidence>
<feature type="transmembrane region" description="Helical" evidence="9">
    <location>
        <begin position="265"/>
        <end position="283"/>
    </location>
</feature>
<dbReference type="EMBL" id="JRJU01000017">
    <property type="protein sequence ID" value="KHF39597.1"/>
    <property type="molecule type" value="Genomic_DNA"/>
</dbReference>
<keyword evidence="3 9" id="KW-0812">Transmembrane</keyword>
<dbReference type="AlphaFoldDB" id="A0A0B0IFD1"/>
<dbReference type="Pfam" id="PF03023">
    <property type="entry name" value="MurJ"/>
    <property type="match status" value="1"/>
</dbReference>
<organism evidence="10 11">
    <name type="scientific">Halalkalibacter okhensis</name>
    <dbReference type="NCBI Taxonomy" id="333138"/>
    <lineage>
        <taxon>Bacteria</taxon>
        <taxon>Bacillati</taxon>
        <taxon>Bacillota</taxon>
        <taxon>Bacilli</taxon>
        <taxon>Bacillales</taxon>
        <taxon>Bacillaceae</taxon>
        <taxon>Halalkalibacter</taxon>
    </lineage>
</organism>
<sequence length="500" mass="55162">MKSLKVASILFFGATLLLKVSSMIRDMIIAYYFGDTYVTDAYLAAFIIPNMIILFMTTGMKNTFVPSYIEALTEQREKQHLTHILKGTAIIGLILSVIGIVISPYIIPILYPNFHLEATDIAVWVSIIYFVAIFIVCINAVLEGLLDARKEFSFSVMSQVIVVVFTIIGAVTLSPVIGVYSLPIGFLLGAIVSLAVKYVYVLRRKLVAFKTKMDWLDVKAFYIIFIPVGITVAVGQINLLVDTIFANGFDEGVIAYLNYANRLVHFPQALIGVTIGTLVFPLLSKAAMNQDDGLFRKGIEQGLTLMFFVLMPAVVGMMFLMSELIELIYERGAFSHEATVATTQVAILYLGSVLFYSLHGVITKGFYSKKKGHIILFVGGISIGLNILFNYLFSNWIGYQGLALSSSFVGAIYVTICFIILIKLAKGLNLKFIGKEFLKVIMATSIMSLVLVYTIPKVQTLVQQPLLIIVITGITGAVIYALSSVLLKTTAIGFILKRNR</sequence>
<evidence type="ECO:0000256" key="2">
    <source>
        <dbReference type="ARBA" id="ARBA00022475"/>
    </source>
</evidence>
<feature type="transmembrane region" description="Helical" evidence="9">
    <location>
        <begin position="467"/>
        <end position="496"/>
    </location>
</feature>
<evidence type="ECO:0000256" key="4">
    <source>
        <dbReference type="ARBA" id="ARBA00022960"/>
    </source>
</evidence>
<dbReference type="CDD" id="cd13123">
    <property type="entry name" value="MATE_MurJ_like"/>
    <property type="match status" value="1"/>
</dbReference>
<dbReference type="InterPro" id="IPR051050">
    <property type="entry name" value="Lipid_II_flippase_MurJ/MviN"/>
</dbReference>
<dbReference type="PRINTS" id="PR01806">
    <property type="entry name" value="VIRFACTRMVIN"/>
</dbReference>
<evidence type="ECO:0000256" key="8">
    <source>
        <dbReference type="PIRNR" id="PIRNR002869"/>
    </source>
</evidence>
<dbReference type="Proteomes" id="UP000030832">
    <property type="component" value="Unassembled WGS sequence"/>
</dbReference>
<evidence type="ECO:0000256" key="1">
    <source>
        <dbReference type="ARBA" id="ARBA00004651"/>
    </source>
</evidence>
<protein>
    <recommendedName>
        <fullName evidence="8">Lipid II flippase</fullName>
    </recommendedName>
</protein>
<evidence type="ECO:0000256" key="5">
    <source>
        <dbReference type="ARBA" id="ARBA00022984"/>
    </source>
</evidence>
<feature type="transmembrane region" description="Helical" evidence="9">
    <location>
        <begin position="179"/>
        <end position="200"/>
    </location>
</feature>
<dbReference type="eggNOG" id="COG0728">
    <property type="taxonomic scope" value="Bacteria"/>
</dbReference>
<feature type="transmembrane region" description="Helical" evidence="9">
    <location>
        <begin position="221"/>
        <end position="245"/>
    </location>
</feature>
<gene>
    <name evidence="10" type="ORF">LQ50_14250</name>
</gene>
<keyword evidence="7 8" id="KW-0472">Membrane</keyword>
<keyword evidence="6 9" id="KW-1133">Transmembrane helix</keyword>
<keyword evidence="2 8" id="KW-1003">Cell membrane</keyword>
<dbReference type="NCBIfam" id="TIGR01695">
    <property type="entry name" value="murJ_mviN"/>
    <property type="match status" value="1"/>
</dbReference>
<dbReference type="GO" id="GO:0034204">
    <property type="term" value="P:lipid translocation"/>
    <property type="evidence" value="ECO:0007669"/>
    <property type="project" value="TreeGrafter"/>
</dbReference>
<keyword evidence="4 8" id="KW-0133">Cell shape</keyword>
<dbReference type="GO" id="GO:0071555">
    <property type="term" value="P:cell wall organization"/>
    <property type="evidence" value="ECO:0007669"/>
    <property type="project" value="UniProtKB-UniRule"/>
</dbReference>
<feature type="transmembrane region" description="Helical" evidence="9">
    <location>
        <begin position="303"/>
        <end position="321"/>
    </location>
</feature>
<feature type="transmembrane region" description="Helical" evidence="9">
    <location>
        <begin position="41"/>
        <end position="64"/>
    </location>
</feature>
<comment type="function">
    <text evidence="8">Involved in peptidoglycan biosynthesis. Transports lipid-linked peptidoglycan precursors from the inner to the outer leaflet of the cytoplasmic membrane.</text>
</comment>
<evidence type="ECO:0000313" key="10">
    <source>
        <dbReference type="EMBL" id="KHF39597.1"/>
    </source>
</evidence>
<keyword evidence="8" id="KW-0813">Transport</keyword>
<dbReference type="STRING" id="333138.LQ50_14250"/>
<dbReference type="InterPro" id="IPR004268">
    <property type="entry name" value="MurJ"/>
</dbReference>
<feature type="transmembrane region" description="Helical" evidence="9">
    <location>
        <begin position="374"/>
        <end position="393"/>
    </location>
</feature>
<feature type="transmembrane region" description="Helical" evidence="9">
    <location>
        <begin position="154"/>
        <end position="173"/>
    </location>
</feature>
<keyword evidence="8" id="KW-0961">Cell wall biogenesis/degradation</keyword>
<keyword evidence="5 8" id="KW-0573">Peptidoglycan synthesis</keyword>
<comment type="similarity">
    <text evidence="8">Belongs to the MurJ/MviN family.</text>
</comment>
<dbReference type="PANTHER" id="PTHR47019">
    <property type="entry name" value="LIPID II FLIPPASE MURJ"/>
    <property type="match status" value="1"/>
</dbReference>
<dbReference type="RefSeq" id="WP_034630126.1">
    <property type="nucleotide sequence ID" value="NZ_JRJU01000017.1"/>
</dbReference>
<feature type="transmembrane region" description="Helical" evidence="9">
    <location>
        <begin position="121"/>
        <end position="142"/>
    </location>
</feature>
<dbReference type="OrthoDB" id="9804143at2"/>
<reference evidence="10 11" key="1">
    <citation type="submission" date="2014-09" db="EMBL/GenBank/DDBJ databases">
        <title>Genome sequencing and annotation of Bacillus Okhensis strain Kh10-101T.</title>
        <authorList>
            <person name="Prakash J.S."/>
        </authorList>
    </citation>
    <scope>NUCLEOTIDE SEQUENCE [LARGE SCALE GENOMIC DNA]</scope>
    <source>
        <strain evidence="11">Kh10-101T</strain>
    </source>
</reference>